<evidence type="ECO:0000256" key="8">
    <source>
        <dbReference type="ARBA" id="ARBA00072476"/>
    </source>
</evidence>
<keyword evidence="2" id="KW-0217">Developmental protein</keyword>
<dbReference type="InterPro" id="IPR039779">
    <property type="entry name" value="RFX-like"/>
</dbReference>
<dbReference type="InterPro" id="IPR036388">
    <property type="entry name" value="WH-like_DNA-bd_sf"/>
</dbReference>
<dbReference type="InterPro" id="IPR057321">
    <property type="entry name" value="RFX1-4/6/8-like_BCD"/>
</dbReference>
<organism evidence="11 12">
    <name type="scientific">Amblyomma americanum</name>
    <name type="common">Lone star tick</name>
    <dbReference type="NCBI Taxonomy" id="6943"/>
    <lineage>
        <taxon>Eukaryota</taxon>
        <taxon>Metazoa</taxon>
        <taxon>Ecdysozoa</taxon>
        <taxon>Arthropoda</taxon>
        <taxon>Chelicerata</taxon>
        <taxon>Arachnida</taxon>
        <taxon>Acari</taxon>
        <taxon>Parasitiformes</taxon>
        <taxon>Ixodida</taxon>
        <taxon>Ixodoidea</taxon>
        <taxon>Ixodidae</taxon>
        <taxon>Amblyomminae</taxon>
        <taxon>Amblyomma</taxon>
    </lineage>
</organism>
<protein>
    <recommendedName>
        <fullName evidence="8">DNA-binding protein RFX6</fullName>
    </recommendedName>
    <alternativeName>
        <fullName evidence="9">Regulatory factor X 6</fullName>
    </alternativeName>
</protein>
<dbReference type="PANTHER" id="PTHR12619">
    <property type="entry name" value="RFX TRANSCRIPTION FACTOR FAMILY"/>
    <property type="match status" value="1"/>
</dbReference>
<keyword evidence="7" id="KW-0539">Nucleus</keyword>
<dbReference type="GO" id="GO:0000981">
    <property type="term" value="F:DNA-binding transcription factor activity, RNA polymerase II-specific"/>
    <property type="evidence" value="ECO:0007669"/>
    <property type="project" value="TreeGrafter"/>
</dbReference>
<evidence type="ECO:0000256" key="6">
    <source>
        <dbReference type="ARBA" id="ARBA00023163"/>
    </source>
</evidence>
<keyword evidence="12" id="KW-1185">Reference proteome</keyword>
<evidence type="ECO:0000256" key="3">
    <source>
        <dbReference type="ARBA" id="ARBA00022782"/>
    </source>
</evidence>
<evidence type="ECO:0000256" key="7">
    <source>
        <dbReference type="ARBA" id="ARBA00023242"/>
    </source>
</evidence>
<dbReference type="AlphaFoldDB" id="A0AAQ4F6R4"/>
<dbReference type="FunFam" id="1.10.10.10:FF:000211">
    <property type="entry name" value="Regulatory factor X, 6"/>
    <property type="match status" value="1"/>
</dbReference>
<dbReference type="Gene3D" id="1.10.10.10">
    <property type="entry name" value="Winged helix-like DNA-binding domain superfamily/Winged helix DNA-binding domain"/>
    <property type="match status" value="1"/>
</dbReference>
<keyword evidence="3" id="KW-0221">Differentiation</keyword>
<dbReference type="GO" id="GO:0030154">
    <property type="term" value="P:cell differentiation"/>
    <property type="evidence" value="ECO:0007669"/>
    <property type="project" value="UniProtKB-KW"/>
</dbReference>
<dbReference type="Pfam" id="PF25340">
    <property type="entry name" value="BCD_RFX"/>
    <property type="match status" value="1"/>
</dbReference>
<evidence type="ECO:0000256" key="1">
    <source>
        <dbReference type="ARBA" id="ARBA00004123"/>
    </source>
</evidence>
<keyword evidence="6" id="KW-0804">Transcription</keyword>
<evidence type="ECO:0000256" key="9">
    <source>
        <dbReference type="ARBA" id="ARBA00077088"/>
    </source>
</evidence>
<dbReference type="InterPro" id="IPR036390">
    <property type="entry name" value="WH_DNA-bd_sf"/>
</dbReference>
<dbReference type="GO" id="GO:0005634">
    <property type="term" value="C:nucleus"/>
    <property type="evidence" value="ECO:0007669"/>
    <property type="project" value="UniProtKB-SubCell"/>
</dbReference>
<evidence type="ECO:0000313" key="11">
    <source>
        <dbReference type="EMBL" id="KAK8782847.1"/>
    </source>
</evidence>
<sequence>MHEPGRDEACGGRSPVKCEWGHWLRPHSTPATLLWLQENYEVAEGVCIPRNTLYLHYVDFCARNAMQPVNAASFGKIIRQQFPQLTTRRLGTRGQSRYHYYGIAVRVGSRYFEPPYAKGGDAATGCSRQWRQCSPPPVAASTLPEFPRVRELLLPAGADGEQLSAFVAMYRGHCQRLLDECSGPALQQEPPLAGLLHYVAHFWRRVPAHLAPLLASNALANLVGICDSLLYGALADALLPLQPPPADSVCRGARLLAEQLEPWLDAALAGFPAPLRAIKLHMCRCLSQALRRRLSLAKMTQAWRAAVATGAPHDWALLDLATLSRQAAAQSPRPGTPSARFLYARTQELSLLLLEGGEPASLLGWLEALVERSVAAPSAADGPRLAASLARHFLAVWGAAGTEAERQLASSSSTSLRPLRALLDEWARALVERLLCDALVRQLLANVASDAPPDLTECWHGCADALMIEPAAYT</sequence>
<dbReference type="SUPFAM" id="SSF46785">
    <property type="entry name" value="Winged helix' DNA-binding domain"/>
    <property type="match status" value="1"/>
</dbReference>
<keyword evidence="5" id="KW-0238">DNA-binding</keyword>
<dbReference type="PROSITE" id="PS51526">
    <property type="entry name" value="RFX_DBD"/>
    <property type="match status" value="1"/>
</dbReference>
<proteinExistence type="predicted"/>
<evidence type="ECO:0000256" key="2">
    <source>
        <dbReference type="ARBA" id="ARBA00022473"/>
    </source>
</evidence>
<evidence type="ECO:0000256" key="4">
    <source>
        <dbReference type="ARBA" id="ARBA00023015"/>
    </source>
</evidence>
<feature type="domain" description="RFX-type winged-helix" evidence="10">
    <location>
        <begin position="32"/>
        <end position="107"/>
    </location>
</feature>
<name>A0AAQ4F6R4_AMBAM</name>
<gene>
    <name evidence="11" type="ORF">V5799_015812</name>
</gene>
<keyword evidence="4" id="KW-0805">Transcription regulation</keyword>
<accession>A0AAQ4F6R4</accession>
<dbReference type="PANTHER" id="PTHR12619:SF5">
    <property type="entry name" value="TRANSCRIPTION FACTOR RFX4"/>
    <property type="match status" value="1"/>
</dbReference>
<evidence type="ECO:0000313" key="12">
    <source>
        <dbReference type="Proteomes" id="UP001321473"/>
    </source>
</evidence>
<dbReference type="EMBL" id="JARKHS020006235">
    <property type="protein sequence ID" value="KAK8782847.1"/>
    <property type="molecule type" value="Genomic_DNA"/>
</dbReference>
<dbReference type="Pfam" id="PF02257">
    <property type="entry name" value="RFX_DNA_binding"/>
    <property type="match status" value="1"/>
</dbReference>
<comment type="caution">
    <text evidence="11">The sequence shown here is derived from an EMBL/GenBank/DDBJ whole genome shotgun (WGS) entry which is preliminary data.</text>
</comment>
<evidence type="ECO:0000256" key="5">
    <source>
        <dbReference type="ARBA" id="ARBA00023125"/>
    </source>
</evidence>
<evidence type="ECO:0000259" key="10">
    <source>
        <dbReference type="PROSITE" id="PS51526"/>
    </source>
</evidence>
<dbReference type="InterPro" id="IPR003150">
    <property type="entry name" value="DNA-bd_RFX"/>
</dbReference>
<dbReference type="Proteomes" id="UP001321473">
    <property type="component" value="Unassembled WGS sequence"/>
</dbReference>
<comment type="subcellular location">
    <subcellularLocation>
        <location evidence="1">Nucleus</location>
    </subcellularLocation>
</comment>
<reference evidence="11 12" key="1">
    <citation type="journal article" date="2023" name="Arcadia Sci">
        <title>De novo assembly of a long-read Amblyomma americanum tick genome.</title>
        <authorList>
            <person name="Chou S."/>
            <person name="Poskanzer K.E."/>
            <person name="Rollins M."/>
            <person name="Thuy-Boun P.S."/>
        </authorList>
    </citation>
    <scope>NUCLEOTIDE SEQUENCE [LARGE SCALE GENOMIC DNA]</scope>
    <source>
        <strain evidence="11">F_SG_1</strain>
        <tissue evidence="11">Salivary glands</tissue>
    </source>
</reference>
<dbReference type="GO" id="GO:0000978">
    <property type="term" value="F:RNA polymerase II cis-regulatory region sequence-specific DNA binding"/>
    <property type="evidence" value="ECO:0007669"/>
    <property type="project" value="TreeGrafter"/>
</dbReference>